<keyword evidence="7 9" id="KW-0472">Membrane</keyword>
<proteinExistence type="inferred from homology"/>
<keyword evidence="6 10" id="KW-0732">Signal</keyword>
<dbReference type="InterPro" id="IPR042186">
    <property type="entry name" value="FimD_plug_dom"/>
</dbReference>
<dbReference type="InterPro" id="IPR018030">
    <property type="entry name" value="Fimbrial_membr_usher_CS"/>
</dbReference>
<accession>A0A5H8S1P3</accession>
<evidence type="ECO:0000256" key="9">
    <source>
        <dbReference type="RuleBase" id="RU003884"/>
    </source>
</evidence>
<dbReference type="GO" id="GO:0015473">
    <property type="term" value="F:fimbrial usher porin activity"/>
    <property type="evidence" value="ECO:0007669"/>
    <property type="project" value="InterPro"/>
</dbReference>
<evidence type="ECO:0000256" key="4">
    <source>
        <dbReference type="ARBA" id="ARBA00022452"/>
    </source>
</evidence>
<evidence type="ECO:0000256" key="3">
    <source>
        <dbReference type="ARBA" id="ARBA00022448"/>
    </source>
</evidence>
<evidence type="ECO:0000259" key="12">
    <source>
        <dbReference type="Pfam" id="PF13954"/>
    </source>
</evidence>
<dbReference type="Gene3D" id="2.60.40.3110">
    <property type="match status" value="1"/>
</dbReference>
<dbReference type="GO" id="GO:0009279">
    <property type="term" value="C:cell outer membrane"/>
    <property type="evidence" value="ECO:0007669"/>
    <property type="project" value="UniProtKB-SubCell"/>
</dbReference>
<sequence length="854" mass="95304">MSNHILFSNKKNPNRRFFLSKIKTVRLCLFSVFLLYSHTSFAIEFNTDVLDSIDKKNIDFSLFSHPGYIYPGVYVMQVYINGESLGGDYSIPFYMRNSESKLKGFKISEACLSPSLLYQMGLTDIAKKKIGTWHHGECMDFSELKGVDIKGDISKSSLRVNIPKVWMTYSDVSWVPPYRWDNGIPGVMFDYNANGGMYKIQGRGGEQLNTAINGTIGGNMDAWRLRADYQGKYSSYTGSSYAKQQDFDFTRIYLYRPLPSKKSELILGENYISSSIFDSWRYIGVSLFTDERMLPPKLRGYAPEIVGVAKTNARVIVTQQDRILYSSIVPAGPFCIQDLDSSIRGRLNVKVIEQNGTVQHFSVSASSVPYLTRPGQMRYHLAFGRPSNWRHKVEGGGFVNDEASWGINNNWSLYGGSTLSSDYQALAAGFGRDLHELGSASLDVTQSLAKLPQYNKQGKSWRLSYSKHFDDTNTDLTFAGYRFSTRNYLNMQQYLDLRHSNISSGYQKERYQINIYDRFNIFTLPLSLALNYEWQTYWEQGSTREYGVNLGTWFDLPSVRLHNLVLTATATRSQYKDRYDNTVNLMMSVPFGNGTLNYNGSYGHKNIGQQVGFYDLVNQRDSYNLSAGFEQGEMHTSHSLLSGMYTHNGSLAIISANAALVSGSYKSLGLSANGGLTLTGKGAALHAGGYNGSTRLMIDTDGISGVPVDEGGVISNQWGIGVITNVSSYYKKTARINMNNMPENMEAQKSVVEATLTDGAIGYRRFGILKGEQSFVILRMADNSYPPFGAIILDKKGREHGIVGDNGLVWLAGVTPGSVFDVTWGGGKHCQIKPQSLLKDQNTSLLCSVSVNDK</sequence>
<feature type="domain" description="PapC N-terminal" evidence="12">
    <location>
        <begin position="44"/>
        <end position="195"/>
    </location>
</feature>
<dbReference type="PANTHER" id="PTHR30451:SF10">
    <property type="entry name" value="OUTER MEMBRANE USHER PROTEIN YFCU-RELATED"/>
    <property type="match status" value="1"/>
</dbReference>
<keyword evidence="8 9" id="KW-0998">Cell outer membrane</keyword>
<dbReference type="InterPro" id="IPR025949">
    <property type="entry name" value="PapC-like_C"/>
</dbReference>
<evidence type="ECO:0000256" key="2">
    <source>
        <dbReference type="ARBA" id="ARBA00008064"/>
    </source>
</evidence>
<dbReference type="Pfam" id="PF00577">
    <property type="entry name" value="Usher"/>
    <property type="match status" value="1"/>
</dbReference>
<evidence type="ECO:0000256" key="8">
    <source>
        <dbReference type="ARBA" id="ARBA00023237"/>
    </source>
</evidence>
<comment type="similarity">
    <text evidence="2 9">Belongs to the fimbrial export usher family.</text>
</comment>
<evidence type="ECO:0000256" key="7">
    <source>
        <dbReference type="ARBA" id="ARBA00023136"/>
    </source>
</evidence>
<dbReference type="Gene3D" id="2.60.40.2610">
    <property type="entry name" value="Outer membrane usher protein FimD, plug domain"/>
    <property type="match status" value="1"/>
</dbReference>
<evidence type="ECO:0000256" key="6">
    <source>
        <dbReference type="ARBA" id="ARBA00022729"/>
    </source>
</evidence>
<evidence type="ECO:0000256" key="5">
    <source>
        <dbReference type="ARBA" id="ARBA00022692"/>
    </source>
</evidence>
<keyword evidence="5 9" id="KW-0812">Transmembrane</keyword>
<feature type="signal peptide" evidence="10">
    <location>
        <begin position="1"/>
        <end position="42"/>
    </location>
</feature>
<gene>
    <name evidence="13" type="ORF">E2Q46_22685</name>
</gene>
<organism evidence="13">
    <name type="scientific">Salmonella enterica subsp. enterica serovar Durham</name>
    <dbReference type="NCBI Taxonomy" id="1954178"/>
    <lineage>
        <taxon>Bacteria</taxon>
        <taxon>Pseudomonadati</taxon>
        <taxon>Pseudomonadota</taxon>
        <taxon>Gammaproteobacteria</taxon>
        <taxon>Enterobacterales</taxon>
        <taxon>Enterobacteriaceae</taxon>
        <taxon>Salmonella</taxon>
    </lineage>
</organism>
<keyword evidence="4" id="KW-1134">Transmembrane beta strand</keyword>
<dbReference type="AlphaFoldDB" id="A0A5H8S1P3"/>
<protein>
    <submittedName>
        <fullName evidence="13">PapC/FimD family outer membrane usher protein</fullName>
    </submittedName>
</protein>
<comment type="caution">
    <text evidence="13">The sequence shown here is derived from an EMBL/GenBank/DDBJ whole genome shotgun (WGS) entry which is preliminary data.</text>
</comment>
<evidence type="ECO:0000259" key="11">
    <source>
        <dbReference type="Pfam" id="PF13953"/>
    </source>
</evidence>
<keyword evidence="9" id="KW-1029">Fimbrium biogenesis</keyword>
<evidence type="ECO:0000313" key="13">
    <source>
        <dbReference type="EMBL" id="ECD6444800.1"/>
    </source>
</evidence>
<dbReference type="GO" id="GO:0009297">
    <property type="term" value="P:pilus assembly"/>
    <property type="evidence" value="ECO:0007669"/>
    <property type="project" value="InterPro"/>
</dbReference>
<dbReference type="InterPro" id="IPR043142">
    <property type="entry name" value="PapC-like_C_sf"/>
</dbReference>
<comment type="subcellular location">
    <subcellularLocation>
        <location evidence="1 9">Cell outer membrane</location>
        <topology evidence="1 9">Multi-pass membrane protein</topology>
    </subcellularLocation>
</comment>
<dbReference type="PROSITE" id="PS01151">
    <property type="entry name" value="FIMBRIAL_USHER"/>
    <property type="match status" value="1"/>
</dbReference>
<feature type="domain" description="PapC-like C-terminal" evidence="11">
    <location>
        <begin position="778"/>
        <end position="832"/>
    </location>
</feature>
<evidence type="ECO:0000256" key="1">
    <source>
        <dbReference type="ARBA" id="ARBA00004571"/>
    </source>
</evidence>
<reference evidence="13" key="1">
    <citation type="submission" date="2019-03" db="EMBL/GenBank/DDBJ databases">
        <authorList>
            <person name="Ashton P.M."/>
            <person name="Dallman T."/>
            <person name="Nair S."/>
            <person name="De Pinna E."/>
            <person name="Peters T."/>
            <person name="Grant K."/>
        </authorList>
    </citation>
    <scope>NUCLEOTIDE SEQUENCE</scope>
    <source>
        <strain evidence="13">121460</strain>
    </source>
</reference>
<dbReference type="EMBL" id="AAIFJK010000049">
    <property type="protein sequence ID" value="ECD6444800.1"/>
    <property type="molecule type" value="Genomic_DNA"/>
</dbReference>
<dbReference type="Gene3D" id="2.60.40.2070">
    <property type="match status" value="1"/>
</dbReference>
<dbReference type="InterPro" id="IPR000015">
    <property type="entry name" value="Fimb_usher"/>
</dbReference>
<evidence type="ECO:0000256" key="10">
    <source>
        <dbReference type="SAM" id="SignalP"/>
    </source>
</evidence>
<feature type="chain" id="PRO_5023914793" evidence="10">
    <location>
        <begin position="43"/>
        <end position="854"/>
    </location>
</feature>
<dbReference type="InterPro" id="IPR025885">
    <property type="entry name" value="PapC_N"/>
</dbReference>
<dbReference type="Pfam" id="PF13954">
    <property type="entry name" value="PapC_N"/>
    <property type="match status" value="1"/>
</dbReference>
<dbReference type="InterPro" id="IPR037224">
    <property type="entry name" value="PapC_N_sf"/>
</dbReference>
<keyword evidence="3 9" id="KW-0813">Transport</keyword>
<dbReference type="SUPFAM" id="SSF141729">
    <property type="entry name" value="FimD N-terminal domain-like"/>
    <property type="match status" value="1"/>
</dbReference>
<name>A0A5H8S1P3_SALET</name>
<dbReference type="Gene3D" id="3.10.20.410">
    <property type="match status" value="1"/>
</dbReference>
<dbReference type="PANTHER" id="PTHR30451">
    <property type="entry name" value="OUTER MEMBRANE USHER PROTEIN"/>
    <property type="match status" value="1"/>
</dbReference>
<dbReference type="Pfam" id="PF13953">
    <property type="entry name" value="PapC_C"/>
    <property type="match status" value="1"/>
</dbReference>